<dbReference type="STRING" id="1077974.GOEFS_021_00130"/>
<comment type="catalytic activity">
    <reaction evidence="1">
        <text>2 a mycocerosyl-[mycocerosic acid synthase] + a phthiocerol = a dimycocerosyl phthiocerol + 2 holo-[mycocerosic acid synthase].</text>
        <dbReference type="EC" id="2.3.1.282"/>
    </reaction>
</comment>
<evidence type="ECO:0000259" key="13">
    <source>
        <dbReference type="Pfam" id="PF16911"/>
    </source>
</evidence>
<dbReference type="Gene3D" id="3.30.559.10">
    <property type="entry name" value="Chloramphenicol acetyltransferase-like domain"/>
    <property type="match status" value="1"/>
</dbReference>
<name>H0QWI5_9ACTN</name>
<evidence type="ECO:0000256" key="12">
    <source>
        <dbReference type="ARBA" id="ARBA00033407"/>
    </source>
</evidence>
<evidence type="ECO:0000256" key="8">
    <source>
        <dbReference type="ARBA" id="ARBA00022679"/>
    </source>
</evidence>
<keyword evidence="9" id="KW-0012">Acyltransferase</keyword>
<evidence type="ECO:0000313" key="14">
    <source>
        <dbReference type="EMBL" id="GAB17186.1"/>
    </source>
</evidence>
<keyword evidence="8" id="KW-0808">Transferase</keyword>
<evidence type="ECO:0000313" key="15">
    <source>
        <dbReference type="Proteomes" id="UP000035034"/>
    </source>
</evidence>
<comment type="catalytic activity">
    <reaction evidence="3">
        <text>2 a mycocerosyl-[mycocerosic acid synthase] + a phthiodiolone = a dimycocerosyl phthiodiolone + 2 holo-[mycocerosic acid synthase].</text>
        <dbReference type="EC" id="2.3.1.282"/>
    </reaction>
</comment>
<dbReference type="AlphaFoldDB" id="H0QWI5"/>
<dbReference type="eggNOG" id="COG1020">
    <property type="taxonomic scope" value="Bacteria"/>
</dbReference>
<evidence type="ECO:0000256" key="6">
    <source>
        <dbReference type="ARBA" id="ARBA00013449"/>
    </source>
</evidence>
<dbReference type="Gene3D" id="3.30.559.30">
    <property type="entry name" value="Nonribosomal peptide synthetase, condensation domain"/>
    <property type="match status" value="1"/>
</dbReference>
<evidence type="ECO:0000256" key="1">
    <source>
        <dbReference type="ARBA" id="ARBA00000026"/>
    </source>
</evidence>
<evidence type="ECO:0000256" key="9">
    <source>
        <dbReference type="ARBA" id="ARBA00023315"/>
    </source>
</evidence>
<proteinExistence type="inferred from homology"/>
<evidence type="ECO:0000256" key="3">
    <source>
        <dbReference type="ARBA" id="ARBA00001907"/>
    </source>
</evidence>
<evidence type="ECO:0000256" key="5">
    <source>
        <dbReference type="ARBA" id="ARBA00012866"/>
    </source>
</evidence>
<keyword evidence="15" id="KW-1185">Reference proteome</keyword>
<evidence type="ECO:0000256" key="10">
    <source>
        <dbReference type="ARBA" id="ARBA00030465"/>
    </source>
</evidence>
<dbReference type="GO" id="GO:0016746">
    <property type="term" value="F:acyltransferase activity"/>
    <property type="evidence" value="ECO:0007669"/>
    <property type="project" value="UniProtKB-KW"/>
</dbReference>
<comment type="catalytic activity">
    <reaction evidence="2">
        <text>2 a mycocerosyl-[mycocerosic acid synthase] + a phenolphthiocerol = a dimycocerosyl phenolphthiocerol + 2 holo-[mycocerosic acid synthase].</text>
        <dbReference type="EC" id="2.3.1.282"/>
    </reaction>
</comment>
<evidence type="ECO:0000256" key="2">
    <source>
        <dbReference type="ARBA" id="ARBA00000625"/>
    </source>
</evidence>
<dbReference type="EMBL" id="BAEH01000021">
    <property type="protein sequence ID" value="GAB17186.1"/>
    <property type="molecule type" value="Genomic_DNA"/>
</dbReference>
<reference evidence="14 15" key="1">
    <citation type="submission" date="2011-12" db="EMBL/GenBank/DDBJ databases">
        <title>Whole genome shotgun sequence of Gordonia effusa NBRC 100432.</title>
        <authorList>
            <person name="Yoshida I."/>
            <person name="Takarada H."/>
            <person name="Hosoyama A."/>
            <person name="Tsuchikane K."/>
            <person name="Katsumata H."/>
            <person name="Yamazaki S."/>
            <person name="Fujita N."/>
        </authorList>
    </citation>
    <scope>NUCLEOTIDE SEQUENCE [LARGE SCALE GENOMIC DNA]</scope>
    <source>
        <strain evidence="14 15">NBRC 100432</strain>
    </source>
</reference>
<keyword evidence="7" id="KW-0443">Lipid metabolism</keyword>
<comment type="caution">
    <text evidence="14">The sequence shown here is derived from an EMBL/GenBank/DDBJ whole genome shotgun (WGS) entry which is preliminary data.</text>
</comment>
<feature type="domain" description="Phthiocerol/phthiodiolone dimycocerosyl transferase C-terminal" evidence="13">
    <location>
        <begin position="206"/>
        <end position="396"/>
    </location>
</feature>
<sequence>MRTYRALTFSEASFVHPTSREVIGGSYELRGSVDVDAWRLAFGALLREYPVLAARVVTVDGRPHFAPGDPAIAAVTGFSDEAAPWSGYTQTPPPFVGNEQLSALTLRGLDQSYQLTLWASHAATDGAGIISILERLFELYTAFVSGTPPVLLPDNSFPAEPDAVMAARGHLPGKPDYEDRLVGTTWHGAVPRFDETVTDAPDVDNPFRVRFDAHQTAGLRAAARSHGVSMHALVSALIARAELAECHDGAAIALLTPVDFRARLEPPIPLRSVTALCGFSYVAVTDDVVPALARIIADSIRSDVRDGTVLRTAVSPMPDPMTRRHGPPVLISNIGEMPAFAVPPGLATLDFHSQLVRSAAGIREYAKGWTSEGVPPSPIGSSYLILTFMGRLSVELRVLPGTLSDDARARLLRHIELGAHALLDVGATV</sequence>
<dbReference type="SUPFAM" id="SSF52777">
    <property type="entry name" value="CoA-dependent acyltransferases"/>
    <property type="match status" value="2"/>
</dbReference>
<evidence type="ECO:0000256" key="7">
    <source>
        <dbReference type="ARBA" id="ARBA00022516"/>
    </source>
</evidence>
<organism evidence="14 15">
    <name type="scientific">Gordonia effusa NBRC 100432</name>
    <dbReference type="NCBI Taxonomy" id="1077974"/>
    <lineage>
        <taxon>Bacteria</taxon>
        <taxon>Bacillati</taxon>
        <taxon>Actinomycetota</taxon>
        <taxon>Actinomycetes</taxon>
        <taxon>Mycobacteriales</taxon>
        <taxon>Gordoniaceae</taxon>
        <taxon>Gordonia</taxon>
    </lineage>
</organism>
<dbReference type="OrthoDB" id="3318646at2"/>
<dbReference type="EC" id="2.3.1.282" evidence="5"/>
<dbReference type="Proteomes" id="UP000035034">
    <property type="component" value="Unassembled WGS sequence"/>
</dbReference>
<dbReference type="InterPro" id="IPR031641">
    <property type="entry name" value="PapA_C"/>
</dbReference>
<dbReference type="Pfam" id="PF16911">
    <property type="entry name" value="PapA_C"/>
    <property type="match status" value="1"/>
</dbReference>
<dbReference type="InterPro" id="IPR023213">
    <property type="entry name" value="CAT-like_dom_sf"/>
</dbReference>
<evidence type="ECO:0000256" key="11">
    <source>
        <dbReference type="ARBA" id="ARBA00032317"/>
    </source>
</evidence>
<protein>
    <recommendedName>
        <fullName evidence="6">Phthiocerol/phthiodiolone dimycocerosyl transferase</fullName>
        <ecNumber evidence="5">2.3.1.282</ecNumber>
    </recommendedName>
    <alternativeName>
        <fullName evidence="12">Acyltransferase PapA5</fullName>
    </alternativeName>
    <alternativeName>
        <fullName evidence="10">Phthiocerol/phthiodiolone O-acyltransferase</fullName>
    </alternativeName>
    <alternativeName>
        <fullName evidence="11">Polyketide synthase-associated protein A5</fullName>
    </alternativeName>
</protein>
<keyword evidence="7" id="KW-0444">Lipid biosynthesis</keyword>
<accession>H0QWI5</accession>
<gene>
    <name evidence="14" type="ORF">GOEFS_021_00130</name>
</gene>
<comment type="similarity">
    <text evidence="4">Belongs to the acyltransferase PapA5 family.</text>
</comment>
<evidence type="ECO:0000256" key="4">
    <source>
        <dbReference type="ARBA" id="ARBA00006558"/>
    </source>
</evidence>